<dbReference type="SUPFAM" id="SSF56519">
    <property type="entry name" value="Penicillin binding protein dimerisation domain"/>
    <property type="match status" value="1"/>
</dbReference>
<dbReference type="InterPro" id="IPR050515">
    <property type="entry name" value="Beta-lactam/transpept"/>
</dbReference>
<evidence type="ECO:0000256" key="2">
    <source>
        <dbReference type="ARBA" id="ARBA00007171"/>
    </source>
</evidence>
<dbReference type="Gene3D" id="3.90.1310.10">
    <property type="entry name" value="Penicillin-binding protein 2a (Domain 2)"/>
    <property type="match status" value="1"/>
</dbReference>
<evidence type="ECO:0000259" key="5">
    <source>
        <dbReference type="Pfam" id="PF03717"/>
    </source>
</evidence>
<reference evidence="6" key="1">
    <citation type="submission" date="2019-11" db="EMBL/GenBank/DDBJ databases">
        <authorList>
            <person name="Feng L."/>
        </authorList>
    </citation>
    <scope>NUCLEOTIDE SEQUENCE</scope>
    <source>
        <strain evidence="6">AcaccaeLFYP115</strain>
    </source>
</reference>
<feature type="domain" description="Penicillin-binding protein transpeptidase" evidence="4">
    <location>
        <begin position="262"/>
        <end position="589"/>
    </location>
</feature>
<dbReference type="InterPro" id="IPR036138">
    <property type="entry name" value="PBP_dimer_sf"/>
</dbReference>
<evidence type="ECO:0000313" key="6">
    <source>
        <dbReference type="EMBL" id="VYS80613.1"/>
    </source>
</evidence>
<dbReference type="Gene3D" id="3.40.710.10">
    <property type="entry name" value="DD-peptidase/beta-lactamase superfamily"/>
    <property type="match status" value="1"/>
</dbReference>
<evidence type="ECO:0000256" key="3">
    <source>
        <dbReference type="ARBA" id="ARBA00023136"/>
    </source>
</evidence>
<feature type="domain" description="Penicillin-binding protein dimerisation" evidence="5">
    <location>
        <begin position="67"/>
        <end position="215"/>
    </location>
</feature>
<dbReference type="AlphaFoldDB" id="A0A6N2RGX5"/>
<name>A0A6N2RGX5_9FIRM</name>
<dbReference type="EMBL" id="CACRSQ010000002">
    <property type="protein sequence ID" value="VYS80613.1"/>
    <property type="molecule type" value="Genomic_DNA"/>
</dbReference>
<keyword evidence="3" id="KW-0472">Membrane</keyword>
<dbReference type="SUPFAM" id="SSF56601">
    <property type="entry name" value="beta-lactamase/transpeptidase-like"/>
    <property type="match status" value="1"/>
</dbReference>
<dbReference type="RefSeq" id="WP_006565522.1">
    <property type="nucleotide sequence ID" value="NZ_BAABZP010000001.1"/>
</dbReference>
<dbReference type="InterPro" id="IPR012338">
    <property type="entry name" value="Beta-lactam/transpept-like"/>
</dbReference>
<gene>
    <name evidence="6" type="primary">spoVD_1</name>
    <name evidence="6" type="ORF">ACLFYP115_00483</name>
</gene>
<dbReference type="InterPro" id="IPR001460">
    <property type="entry name" value="PCN-bd_Tpept"/>
</dbReference>
<proteinExistence type="inferred from homology"/>
<organism evidence="6">
    <name type="scientific">Anaerostipes caccae</name>
    <dbReference type="NCBI Taxonomy" id="105841"/>
    <lineage>
        <taxon>Bacteria</taxon>
        <taxon>Bacillati</taxon>
        <taxon>Bacillota</taxon>
        <taxon>Clostridia</taxon>
        <taxon>Lachnospirales</taxon>
        <taxon>Lachnospiraceae</taxon>
        <taxon>Anaerostipes</taxon>
    </lineage>
</organism>
<comment type="subcellular location">
    <subcellularLocation>
        <location evidence="1">Membrane</location>
    </subcellularLocation>
</comment>
<dbReference type="InterPro" id="IPR005311">
    <property type="entry name" value="PBP_dimer"/>
</dbReference>
<protein>
    <submittedName>
        <fullName evidence="6">Stage V sporulation protein D</fullName>
    </submittedName>
</protein>
<dbReference type="GO" id="GO:0005886">
    <property type="term" value="C:plasma membrane"/>
    <property type="evidence" value="ECO:0007669"/>
    <property type="project" value="TreeGrafter"/>
</dbReference>
<evidence type="ECO:0000256" key="1">
    <source>
        <dbReference type="ARBA" id="ARBA00004370"/>
    </source>
</evidence>
<accession>A0A6N2RGX5</accession>
<dbReference type="GO" id="GO:0071555">
    <property type="term" value="P:cell wall organization"/>
    <property type="evidence" value="ECO:0007669"/>
    <property type="project" value="TreeGrafter"/>
</dbReference>
<dbReference type="PANTHER" id="PTHR30627">
    <property type="entry name" value="PEPTIDOGLYCAN D,D-TRANSPEPTIDASE"/>
    <property type="match status" value="1"/>
</dbReference>
<comment type="similarity">
    <text evidence="2">Belongs to the transpeptidase family.</text>
</comment>
<sequence>MKKKKYKKIKRINNAMRVRTLSVSALIAILFICLMGRLVYFSVAKNKTYEKKVLAQQNYQSQTLPYKRGDILDRNGNTLATSQKLYSLVLEPKNILRTEQTQKNALNALTKYMDLDRDDLLSYIKDNKDSYYSVYKKDMKYSEVADLKDFLKSKNGKKVVGITFSEKYVRRYPNKSLASHLLGFVSDGSIGTTGIEQYYNSTLSGVDGRKYTYLNEELEQDDSIVDPENGKTLVSTIDINIQKIAEDRLEKFEKKYGSKGSSILVMDPNNGEVLGMANSNKYDLEHPRDEKGLLSKYSQSQINSMTEKQKVKAFNELWKNPIVSNSFEPGSTYKPFTVAGGLEDGILKGNEHYYCSGYKQVGKYKIHCSHREGHGNLSLSDSIAYSCNVALMDIAFKEGKDVFAKYQKDFNFGVKTGIDLPGEAETAGLLHGADQMTNVDLATSSFGQSFNCSMIQMASSFSSLVNGGSYYKPHVVKQTRDDKGNVVSNKESELVKQTISADTSKKLRTYMEETVEKGTGKKAQIKGYSVGGKTGTAQKIPRSAGTYIVSFCGFAPVENPKVVVYVVIDEIQKDSQLNTGLAVEMARDVLKESLKDMNVQKTKK</sequence>
<dbReference type="Pfam" id="PF00905">
    <property type="entry name" value="Transpeptidase"/>
    <property type="match status" value="1"/>
</dbReference>
<dbReference type="GO" id="GO:0008658">
    <property type="term" value="F:penicillin binding"/>
    <property type="evidence" value="ECO:0007669"/>
    <property type="project" value="InterPro"/>
</dbReference>
<evidence type="ECO:0000259" key="4">
    <source>
        <dbReference type="Pfam" id="PF00905"/>
    </source>
</evidence>
<dbReference type="Pfam" id="PF03717">
    <property type="entry name" value="PBP_dimer"/>
    <property type="match status" value="1"/>
</dbReference>